<dbReference type="GO" id="GO:0005615">
    <property type="term" value="C:extracellular space"/>
    <property type="evidence" value="ECO:0007669"/>
    <property type="project" value="TreeGrafter"/>
</dbReference>
<sequence length="578" mass="64983">MKRCSVSHFRTAAGVFVFIGVCITIAALCLTLGKPPKGRGPPFSTGGDMLEYLIQKGMISTKDGLLVTWSHGANNKSQMQEALNSDIMVLEADINLEGYGTVNQTNLPIMAHPPAVYSDNTLQEWMDAVVESSKGIKLDFKSTEAVSPSLDIVNAKLAKGQIRQPVWINADIVKGPNVNHTTVNAAQFLNLIQTKFPDVTISPGWVTLYLPPLISNRTYTWEMIQEMYGLVKSLPQRVTFPARAVLTRSAWYNFNWLLQQSDWYTLTLWQGTSDPLTLEDLLFIRDNSPPEKIYYDIYDPLLSEFKKIALNPNRKRLYYSGGGLQQYFHPDDDDGLLVKWYDAEDNVTMLQNTLDSNSGMITFNVEVQEENSKLIAVVVLSKSSLSLPLETGLKLISNHFNPWGVFLKLKDHSTLNETLRVLKQQYEQKTLYFPVWVSMDVSYGNFKDPGCIKGEDFISSINDIFPFVTIAPSWPENKLSQGYTGEMVEDMLALCKGLWQEVSFQLQAVALGISWEGAVKLKDASPIYSLTVQHDSHHGDFMDGYHGLMTIRSHTGNKVYYKLPSDYLALLLSSIYTS</sequence>
<evidence type="ECO:0000313" key="10">
    <source>
        <dbReference type="Proteomes" id="UP000694569"/>
    </source>
</evidence>
<dbReference type="InterPro" id="IPR019356">
    <property type="entry name" value="Menorin_dom"/>
</dbReference>
<dbReference type="Ensembl" id="ENSLLET00000050342.1">
    <property type="protein sequence ID" value="ENSLLEP00000048451.1"/>
    <property type="gene ID" value="ENSLLEG00000030547.1"/>
</dbReference>
<name>A0A8C5R9B3_9ANUR</name>
<comment type="similarity">
    <text evidence="6">Belongs to the menorin family.</text>
</comment>
<gene>
    <name evidence="9" type="primary">FAM151A</name>
</gene>
<protein>
    <recommendedName>
        <fullName evidence="5">Protein FAM151A</fullName>
    </recommendedName>
</protein>
<keyword evidence="10" id="KW-1185">Reference proteome</keyword>
<dbReference type="AlphaFoldDB" id="A0A8C5R9B3"/>
<feature type="domain" description="Menorin-like" evidence="8">
    <location>
        <begin position="63"/>
        <end position="301"/>
    </location>
</feature>
<feature type="domain" description="Menorin-like" evidence="8">
    <location>
        <begin position="334"/>
        <end position="567"/>
    </location>
</feature>
<feature type="transmembrane region" description="Helical" evidence="7">
    <location>
        <begin position="12"/>
        <end position="33"/>
    </location>
</feature>
<evidence type="ECO:0000256" key="1">
    <source>
        <dbReference type="ARBA" id="ARBA00004167"/>
    </source>
</evidence>
<dbReference type="PANTHER" id="PTHR21184">
    <property type="entry name" value="MENORIN (DENDRITIC BRANCHING PROTEIN)"/>
    <property type="match status" value="1"/>
</dbReference>
<evidence type="ECO:0000256" key="6">
    <source>
        <dbReference type="ARBA" id="ARBA00044953"/>
    </source>
</evidence>
<dbReference type="OrthoDB" id="413402at2759"/>
<proteinExistence type="inferred from homology"/>
<evidence type="ECO:0000256" key="5">
    <source>
        <dbReference type="ARBA" id="ARBA00044104"/>
    </source>
</evidence>
<evidence type="ECO:0000256" key="7">
    <source>
        <dbReference type="SAM" id="Phobius"/>
    </source>
</evidence>
<accession>A0A8C5R9B3</accession>
<dbReference type="GO" id="GO:0016020">
    <property type="term" value="C:membrane"/>
    <property type="evidence" value="ECO:0007669"/>
    <property type="project" value="UniProtKB-SubCell"/>
</dbReference>
<reference evidence="9" key="1">
    <citation type="submission" date="2025-08" db="UniProtKB">
        <authorList>
            <consortium name="Ensembl"/>
        </authorList>
    </citation>
    <scope>IDENTIFICATION</scope>
</reference>
<dbReference type="Proteomes" id="UP000694569">
    <property type="component" value="Unplaced"/>
</dbReference>
<dbReference type="Pfam" id="PF10223">
    <property type="entry name" value="Menorin_N"/>
    <property type="match status" value="2"/>
</dbReference>
<evidence type="ECO:0000256" key="4">
    <source>
        <dbReference type="ARBA" id="ARBA00023136"/>
    </source>
</evidence>
<keyword evidence="4 7" id="KW-0472">Membrane</keyword>
<reference evidence="9" key="2">
    <citation type="submission" date="2025-09" db="UniProtKB">
        <authorList>
            <consortium name="Ensembl"/>
        </authorList>
    </citation>
    <scope>IDENTIFICATION</scope>
</reference>
<evidence type="ECO:0000259" key="8">
    <source>
        <dbReference type="Pfam" id="PF10223"/>
    </source>
</evidence>
<organism evidence="9 10">
    <name type="scientific">Leptobrachium leishanense</name>
    <name type="common">Leishan spiny toad</name>
    <dbReference type="NCBI Taxonomy" id="445787"/>
    <lineage>
        <taxon>Eukaryota</taxon>
        <taxon>Metazoa</taxon>
        <taxon>Chordata</taxon>
        <taxon>Craniata</taxon>
        <taxon>Vertebrata</taxon>
        <taxon>Euteleostomi</taxon>
        <taxon>Amphibia</taxon>
        <taxon>Batrachia</taxon>
        <taxon>Anura</taxon>
        <taxon>Pelobatoidea</taxon>
        <taxon>Megophryidae</taxon>
        <taxon>Leptobrachium</taxon>
    </lineage>
</organism>
<evidence type="ECO:0000256" key="3">
    <source>
        <dbReference type="ARBA" id="ARBA00022989"/>
    </source>
</evidence>
<evidence type="ECO:0000313" key="9">
    <source>
        <dbReference type="Ensembl" id="ENSLLEP00000048451.1"/>
    </source>
</evidence>
<comment type="subcellular location">
    <subcellularLocation>
        <location evidence="1">Membrane</location>
        <topology evidence="1">Single-pass membrane protein</topology>
    </subcellularLocation>
</comment>
<evidence type="ECO:0000256" key="2">
    <source>
        <dbReference type="ARBA" id="ARBA00022692"/>
    </source>
</evidence>
<keyword evidence="3 7" id="KW-1133">Transmembrane helix</keyword>
<keyword evidence="2 7" id="KW-0812">Transmembrane</keyword>
<dbReference type="PANTHER" id="PTHR21184:SF4">
    <property type="entry name" value="PROTEIN FAM151A"/>
    <property type="match status" value="1"/>
</dbReference>
<dbReference type="GeneTree" id="ENSGT00530000063681"/>